<feature type="compositionally biased region" description="Basic and acidic residues" evidence="1">
    <location>
        <begin position="1533"/>
        <end position="1548"/>
    </location>
</feature>
<dbReference type="STRING" id="35608.A0A2U1NA54"/>
<dbReference type="EMBL" id="PKPP01003257">
    <property type="protein sequence ID" value="PWA70356.1"/>
    <property type="molecule type" value="Genomic_DNA"/>
</dbReference>
<dbReference type="InterPro" id="IPR006740">
    <property type="entry name" value="DUF604"/>
</dbReference>
<accession>A0A2U1NA54</accession>
<keyword evidence="3" id="KW-1185">Reference proteome</keyword>
<comment type="caution">
    <text evidence="2">The sequence shown here is derived from an EMBL/GenBank/DDBJ whole genome shotgun (WGS) entry which is preliminary data.</text>
</comment>
<feature type="region of interest" description="Disordered" evidence="1">
    <location>
        <begin position="741"/>
        <end position="762"/>
    </location>
</feature>
<dbReference type="OrthoDB" id="421979at2759"/>
<dbReference type="Gene3D" id="3.90.550.50">
    <property type="match status" value="1"/>
</dbReference>
<evidence type="ECO:0000313" key="2">
    <source>
        <dbReference type="EMBL" id="PWA70356.1"/>
    </source>
</evidence>
<name>A0A2U1NA54_ARTAN</name>
<feature type="region of interest" description="Disordered" evidence="1">
    <location>
        <begin position="777"/>
        <end position="828"/>
    </location>
</feature>
<feature type="region of interest" description="Disordered" evidence="1">
    <location>
        <begin position="1517"/>
        <end position="1554"/>
    </location>
</feature>
<evidence type="ECO:0000313" key="3">
    <source>
        <dbReference type="Proteomes" id="UP000245207"/>
    </source>
</evidence>
<evidence type="ECO:0008006" key="4">
    <source>
        <dbReference type="Google" id="ProtNLM"/>
    </source>
</evidence>
<gene>
    <name evidence="2" type="ORF">CTI12_AA286130</name>
</gene>
<reference evidence="2 3" key="1">
    <citation type="journal article" date="2018" name="Mol. Plant">
        <title>The genome of Artemisia annua provides insight into the evolution of Asteraceae family and artemisinin biosynthesis.</title>
        <authorList>
            <person name="Shen Q."/>
            <person name="Zhang L."/>
            <person name="Liao Z."/>
            <person name="Wang S."/>
            <person name="Yan T."/>
            <person name="Shi P."/>
            <person name="Liu M."/>
            <person name="Fu X."/>
            <person name="Pan Q."/>
            <person name="Wang Y."/>
            <person name="Lv Z."/>
            <person name="Lu X."/>
            <person name="Zhang F."/>
            <person name="Jiang W."/>
            <person name="Ma Y."/>
            <person name="Chen M."/>
            <person name="Hao X."/>
            <person name="Li L."/>
            <person name="Tang Y."/>
            <person name="Lv G."/>
            <person name="Zhou Y."/>
            <person name="Sun X."/>
            <person name="Brodelius P.E."/>
            <person name="Rose J.K.C."/>
            <person name="Tang K."/>
        </authorList>
    </citation>
    <scope>NUCLEOTIDE SEQUENCE [LARGE SCALE GENOMIC DNA]</scope>
    <source>
        <strain evidence="3">cv. Huhao1</strain>
        <tissue evidence="2">Leaf</tissue>
    </source>
</reference>
<dbReference type="PANTHER" id="PTHR10811">
    <property type="entry name" value="FRINGE-RELATED"/>
    <property type="match status" value="1"/>
</dbReference>
<dbReference type="Pfam" id="PF04646">
    <property type="entry name" value="DUF604"/>
    <property type="match status" value="1"/>
</dbReference>
<dbReference type="Proteomes" id="UP000245207">
    <property type="component" value="Unassembled WGS sequence"/>
</dbReference>
<protein>
    <recommendedName>
        <fullName evidence="4">Phospholipase-like protein</fullName>
    </recommendedName>
</protein>
<proteinExistence type="predicted"/>
<sequence>MVYYLWQERNKRLFTQERRSEKNIIDIITDSVRMRLMGLQVIKTNQAKENNEKFAMKSLFMSIRKVRLSKSFPRGLRSAIRVARIVKETVELFDSDEVRWYVFGDDDTVFMTENMVRVLNKYDYRKWFYIGSNSESYEQNFRHSFDMAFGGGGFAISRSLAKVLASVLDSCLMRYPHVYGSDSRVYSCLVELGVELTNEPGFHQVDVRGDMFGILAAHPLSPLLSLHHFDIIDPIFPGFKKLEAVKHLMKAVKHDPARILQQTVCYDSSSSITVSVSWGYAVQVFEGNRLLPDLIQVQKTFSSWRRKENFFSSLHMFNTQDYHKDSCNNSDVFFFEGVVPDGKRSYTFYKRHVSKNCPRSNRIQDLMNIKVFSGKLDADAEQDHEESPLESNEPMFVPSSQEFMENANTMDEDHTFEIVDRSPFALRIFPHKQFDRKVTVKGNELLHILNNDKVFDALPTEDAVRVCLLICAEVIFTGRGPWYNVPNEFLQLVEDFNAWNAYPWGEYLWRRLYASLANLVPKQFQRYYKKKLEVTPDKTATYNICGFIWAFKIWILESYLNSQQWFKKVPNRIPRGLSWLKSKTFRKRDYSILFGQDLYIYLVLTFYNKFVTQGSDPMELVPTNHEKLNPHFVRSTAYFGQLADVVDVSDDAIPRLSDVPFEVQAEELNDAAEELNDAIDGGLPTAAAESNTEVPKLVAEVEALKTIVNLIGKSGSNVEVFNDVTKRLAIVEKALNIHHPEASTPIQSPNIFHDNPEPQQTVNEDLHSKDAMASTPIQSPNIFHANPEPQQTANEDLHSKDAMASTPIQSPNIFHANPEPQQTANEDLHSKDAMASTPIQSPNIFHANPEPQQTANEDLHSKDAMALTPIQTTSLIHANQETQRIANEDLHSEIIMTCPMYDVSCDKSTCPSSVNGDHGKLNYLDPAAYPSYMSQLENLCHPNSPFTAVDHIQLDNQSDFNLTNLNGIYKDDFADLVDSPEHSVTVYDTDGDAHVCDNEDNNADPNVTDNHYQNEDVSVPLQDMDENIQDLHVTNTDGIVVETVSKHGSDNEKINAGSRDDTCGKDGVTDDMDVDENKCDGHVCVTTDNFVCDIVKDGVLHMEDTRADDYKGDEDCVRVNDKDCVKLVDAQLSTKDKCVDGDEVMESVSDEKVDMDVEGCHGHVCVTTDIFGGEVLKDGVLHMEDTRADDYKGDEDCVRTTDKDCVKLVDAHLATEEKGVDVHEVMESGSYEKVDNGNNKVSEKVNDRITKSILEKIDKEAEKARKVTFYNYDKNTDQDLSKEGQVNNPLNDASEVLYHMNTCGKDGVTDDMDVDENKCDGHVCVTTDNFVCDIVKDGVLHMEDTRADDYKGDEDCVRVNDKDCVKLVDAQLSTKDKCVDGDEVMESVSDEKVDMDVEGCHGHVCVTTDIFVGEVLKDGVLHMEDTRADDYKGDEDCVRTTDKDCVKLVDAHLATEEKGVDVHEVMESGSYEKVDNGNNKVSEKVNDRITKSILEKIDKEAEKARKVTFYNYDKNTDQDLSKEGQVNNPLNDASEKTVTKEKTPDVQPKRTKQVGKSLKDPFVELPTTTPQLPKRRSKRLSEVIGVPSALGNNVEQFPLEPWVEFIASFSKKPYENFVFNMLMTIHKLESFV</sequence>
<evidence type="ECO:0000256" key="1">
    <source>
        <dbReference type="SAM" id="MobiDB-lite"/>
    </source>
</evidence>
<organism evidence="2 3">
    <name type="scientific">Artemisia annua</name>
    <name type="common">Sweet wormwood</name>
    <dbReference type="NCBI Taxonomy" id="35608"/>
    <lineage>
        <taxon>Eukaryota</taxon>
        <taxon>Viridiplantae</taxon>
        <taxon>Streptophyta</taxon>
        <taxon>Embryophyta</taxon>
        <taxon>Tracheophyta</taxon>
        <taxon>Spermatophyta</taxon>
        <taxon>Magnoliopsida</taxon>
        <taxon>eudicotyledons</taxon>
        <taxon>Gunneridae</taxon>
        <taxon>Pentapetalae</taxon>
        <taxon>asterids</taxon>
        <taxon>campanulids</taxon>
        <taxon>Asterales</taxon>
        <taxon>Asteraceae</taxon>
        <taxon>Asteroideae</taxon>
        <taxon>Anthemideae</taxon>
        <taxon>Artemisiinae</taxon>
        <taxon>Artemisia</taxon>
    </lineage>
</organism>